<evidence type="ECO:0000313" key="1">
    <source>
        <dbReference type="EMBL" id="PCS22820.1"/>
    </source>
</evidence>
<protein>
    <submittedName>
        <fullName evidence="1">Mobile element protein</fullName>
    </submittedName>
</protein>
<proteinExistence type="predicted"/>
<gene>
    <name evidence="1" type="ORF">BTN49_1371</name>
</gene>
<reference evidence="2" key="1">
    <citation type="submission" date="2017-04" db="EMBL/GenBank/DDBJ databases">
        <title>Genome evolution of the luminous symbionts of deep sea anglerfish.</title>
        <authorList>
            <person name="Hendry T.A."/>
        </authorList>
    </citation>
    <scope>NUCLEOTIDE SEQUENCE [LARGE SCALE GENOMIC DNA]</scope>
</reference>
<name>A0A2A5T3X2_9GAMM</name>
<sequence>MPCLKHHSPRGRRFIVSDTAINTAVMVKGILKLLLRGLEGFLN</sequence>
<dbReference type="Proteomes" id="UP000219020">
    <property type="component" value="Unassembled WGS sequence"/>
</dbReference>
<dbReference type="EMBL" id="NBYY01000013">
    <property type="protein sequence ID" value="PCS22820.1"/>
    <property type="molecule type" value="Genomic_DNA"/>
</dbReference>
<keyword evidence="2" id="KW-1185">Reference proteome</keyword>
<comment type="caution">
    <text evidence="1">The sequence shown here is derived from an EMBL/GenBank/DDBJ whole genome shotgun (WGS) entry which is preliminary data.</text>
</comment>
<dbReference type="AlphaFoldDB" id="A0A2A5T3X2"/>
<evidence type="ECO:0000313" key="2">
    <source>
        <dbReference type="Proteomes" id="UP000219020"/>
    </source>
</evidence>
<organism evidence="1 2">
    <name type="scientific">Candidatus Enterovibrio escicola</name>
    <dbReference type="NCBI Taxonomy" id="1927127"/>
    <lineage>
        <taxon>Bacteria</taxon>
        <taxon>Pseudomonadati</taxon>
        <taxon>Pseudomonadota</taxon>
        <taxon>Gammaproteobacteria</taxon>
        <taxon>Vibrionales</taxon>
        <taxon>Vibrionaceae</taxon>
        <taxon>Enterovibrio</taxon>
    </lineage>
</organism>
<accession>A0A2A5T3X2</accession>